<gene>
    <name evidence="5" type="ORF">K452DRAFT_310151</name>
</gene>
<dbReference type="Pfam" id="PF07690">
    <property type="entry name" value="MFS_1"/>
    <property type="match status" value="1"/>
</dbReference>
<feature type="transmembrane region" description="Helical" evidence="4">
    <location>
        <begin position="470"/>
        <end position="492"/>
    </location>
</feature>
<feature type="compositionally biased region" description="Low complexity" evidence="3">
    <location>
        <begin position="24"/>
        <end position="54"/>
    </location>
</feature>
<keyword evidence="6" id="KW-1185">Reference proteome</keyword>
<feature type="transmembrane region" description="Helical" evidence="4">
    <location>
        <begin position="117"/>
        <end position="139"/>
    </location>
</feature>
<feature type="transmembrane region" description="Helical" evidence="4">
    <location>
        <begin position="347"/>
        <end position="367"/>
    </location>
</feature>
<feature type="region of interest" description="Disordered" evidence="3">
    <location>
        <begin position="1"/>
        <end position="57"/>
    </location>
</feature>
<feature type="transmembrane region" description="Helical" evidence="4">
    <location>
        <begin position="208"/>
        <end position="226"/>
    </location>
</feature>
<evidence type="ECO:0000256" key="4">
    <source>
        <dbReference type="SAM" id="Phobius"/>
    </source>
</evidence>
<evidence type="ECO:0008006" key="7">
    <source>
        <dbReference type="Google" id="ProtNLM"/>
    </source>
</evidence>
<feature type="transmembrane region" description="Helical" evidence="4">
    <location>
        <begin position="278"/>
        <end position="299"/>
    </location>
</feature>
<evidence type="ECO:0000313" key="5">
    <source>
        <dbReference type="EMBL" id="KAF2140411.1"/>
    </source>
</evidence>
<dbReference type="EMBL" id="ML995490">
    <property type="protein sequence ID" value="KAF2140411.1"/>
    <property type="molecule type" value="Genomic_DNA"/>
</dbReference>
<evidence type="ECO:0000256" key="3">
    <source>
        <dbReference type="SAM" id="MobiDB-lite"/>
    </source>
</evidence>
<dbReference type="SUPFAM" id="SSF103473">
    <property type="entry name" value="MFS general substrate transporter"/>
    <property type="match status" value="1"/>
</dbReference>
<sequence length="498" mass="52143">MRTSRDEEYELSTQLPPLHPAIPPTTTDTDADTAIPPDHHPAAAAATDQHGADIPALPPTDTGRQAWLFLLACFLLEALVWGFAFSFGVFEKYYSTHEPWSRTSGGSNGRGGKSRGVAAIGTTATGIMYFSAPIIHTILRKYPRLRRPSTIAGFVLLLAALVAASFATTVWQLLLTQGVLYGFGGALHYFPAIVYLDEWFVARKGLAYGIMWAGGGAAGVAVPLVLDWALRTYGARSALRIWACVMLVLSSPAVFYLRGRLPVRQSGTGPRKVEWAFLRTWAFWFLQAGNVAQGLGYFMPSLYLPSFAASQHLSPTTGTLALSLTNAATILGAVATGFLIDRYHVTTATNVCALGSAVSVFALWGFATSAAPLYVFALANGAFSGGFAATWPGCAGPIGRACAASEGTVRNEGSGRSGGSWGLSGNVDVAMIIAVFAAGKGLGSVIGGPLSEALLRWDGWEGKAPGAYGSGYGAVIVFSGVAAAGASVGYLGKRLGLL</sequence>
<feature type="transmembrane region" description="Helical" evidence="4">
    <location>
        <begin position="429"/>
        <end position="450"/>
    </location>
</feature>
<keyword evidence="4" id="KW-0472">Membrane</keyword>
<keyword evidence="4" id="KW-1133">Transmembrane helix</keyword>
<name>A0A6A6BD30_9PEZI</name>
<feature type="transmembrane region" description="Helical" evidence="4">
    <location>
        <begin position="238"/>
        <end position="257"/>
    </location>
</feature>
<evidence type="ECO:0000256" key="2">
    <source>
        <dbReference type="ARBA" id="ARBA00006727"/>
    </source>
</evidence>
<comment type="subcellular location">
    <subcellularLocation>
        <location evidence="1">Membrane</location>
        <topology evidence="1">Multi-pass membrane protein</topology>
    </subcellularLocation>
</comment>
<dbReference type="InterPro" id="IPR036259">
    <property type="entry name" value="MFS_trans_sf"/>
</dbReference>
<evidence type="ECO:0000313" key="6">
    <source>
        <dbReference type="Proteomes" id="UP000799438"/>
    </source>
</evidence>
<dbReference type="PANTHER" id="PTHR11360:SF287">
    <property type="entry name" value="MFS MONOCARBOXYLATE TRANSPORTER"/>
    <property type="match status" value="1"/>
</dbReference>
<dbReference type="OrthoDB" id="2213137at2759"/>
<accession>A0A6A6BD30</accession>
<dbReference type="GO" id="GO:0016020">
    <property type="term" value="C:membrane"/>
    <property type="evidence" value="ECO:0007669"/>
    <property type="project" value="UniProtKB-SubCell"/>
</dbReference>
<organism evidence="5 6">
    <name type="scientific">Aplosporella prunicola CBS 121167</name>
    <dbReference type="NCBI Taxonomy" id="1176127"/>
    <lineage>
        <taxon>Eukaryota</taxon>
        <taxon>Fungi</taxon>
        <taxon>Dikarya</taxon>
        <taxon>Ascomycota</taxon>
        <taxon>Pezizomycotina</taxon>
        <taxon>Dothideomycetes</taxon>
        <taxon>Dothideomycetes incertae sedis</taxon>
        <taxon>Botryosphaeriales</taxon>
        <taxon>Aplosporellaceae</taxon>
        <taxon>Aplosporella</taxon>
    </lineage>
</organism>
<dbReference type="RefSeq" id="XP_033396124.1">
    <property type="nucleotide sequence ID" value="XM_033543308.1"/>
</dbReference>
<feature type="transmembrane region" description="Helical" evidence="4">
    <location>
        <begin position="179"/>
        <end position="196"/>
    </location>
</feature>
<proteinExistence type="inferred from homology"/>
<dbReference type="Proteomes" id="UP000799438">
    <property type="component" value="Unassembled WGS sequence"/>
</dbReference>
<dbReference type="PANTHER" id="PTHR11360">
    <property type="entry name" value="MONOCARBOXYLATE TRANSPORTER"/>
    <property type="match status" value="1"/>
</dbReference>
<dbReference type="GeneID" id="54300805"/>
<reference evidence="5" key="1">
    <citation type="journal article" date="2020" name="Stud. Mycol.">
        <title>101 Dothideomycetes genomes: a test case for predicting lifestyles and emergence of pathogens.</title>
        <authorList>
            <person name="Haridas S."/>
            <person name="Albert R."/>
            <person name="Binder M."/>
            <person name="Bloem J."/>
            <person name="Labutti K."/>
            <person name="Salamov A."/>
            <person name="Andreopoulos B."/>
            <person name="Baker S."/>
            <person name="Barry K."/>
            <person name="Bills G."/>
            <person name="Bluhm B."/>
            <person name="Cannon C."/>
            <person name="Castanera R."/>
            <person name="Culley D."/>
            <person name="Daum C."/>
            <person name="Ezra D."/>
            <person name="Gonzalez J."/>
            <person name="Henrissat B."/>
            <person name="Kuo A."/>
            <person name="Liang C."/>
            <person name="Lipzen A."/>
            <person name="Lutzoni F."/>
            <person name="Magnuson J."/>
            <person name="Mondo S."/>
            <person name="Nolan M."/>
            <person name="Ohm R."/>
            <person name="Pangilinan J."/>
            <person name="Park H.-J."/>
            <person name="Ramirez L."/>
            <person name="Alfaro M."/>
            <person name="Sun H."/>
            <person name="Tritt A."/>
            <person name="Yoshinaga Y."/>
            <person name="Zwiers L.-H."/>
            <person name="Turgeon B."/>
            <person name="Goodwin S."/>
            <person name="Spatafora J."/>
            <person name="Crous P."/>
            <person name="Grigoriev I."/>
        </authorList>
    </citation>
    <scope>NUCLEOTIDE SEQUENCE</scope>
    <source>
        <strain evidence="5">CBS 121167</strain>
    </source>
</reference>
<keyword evidence="4" id="KW-0812">Transmembrane</keyword>
<feature type="transmembrane region" description="Helical" evidence="4">
    <location>
        <begin position="67"/>
        <end position="90"/>
    </location>
</feature>
<feature type="transmembrane region" description="Helical" evidence="4">
    <location>
        <begin position="319"/>
        <end position="340"/>
    </location>
</feature>
<dbReference type="AlphaFoldDB" id="A0A6A6BD30"/>
<dbReference type="InterPro" id="IPR050327">
    <property type="entry name" value="Proton-linked_MCT"/>
</dbReference>
<dbReference type="InterPro" id="IPR011701">
    <property type="entry name" value="MFS"/>
</dbReference>
<evidence type="ECO:0000256" key="1">
    <source>
        <dbReference type="ARBA" id="ARBA00004141"/>
    </source>
</evidence>
<dbReference type="GO" id="GO:0022857">
    <property type="term" value="F:transmembrane transporter activity"/>
    <property type="evidence" value="ECO:0007669"/>
    <property type="project" value="InterPro"/>
</dbReference>
<dbReference type="Gene3D" id="1.20.1250.20">
    <property type="entry name" value="MFS general substrate transporter like domains"/>
    <property type="match status" value="2"/>
</dbReference>
<feature type="transmembrane region" description="Helical" evidence="4">
    <location>
        <begin position="151"/>
        <end position="173"/>
    </location>
</feature>
<comment type="similarity">
    <text evidence="2">Belongs to the major facilitator superfamily. Monocarboxylate porter (TC 2.A.1.13) family.</text>
</comment>
<protein>
    <recommendedName>
        <fullName evidence="7">Major facilitator superfamily (MFS) profile domain-containing protein</fullName>
    </recommendedName>
</protein>